<reference evidence="10" key="2">
    <citation type="submission" date="2015-08" db="UniProtKB">
        <authorList>
            <consortium name="WormBaseParasite"/>
        </authorList>
    </citation>
    <scope>IDENTIFICATION</scope>
</reference>
<dbReference type="GO" id="GO:0006569">
    <property type="term" value="P:L-tryptophan catabolic process"/>
    <property type="evidence" value="ECO:0007669"/>
    <property type="project" value="UniProtKB-UniRule"/>
</dbReference>
<accession>A0A0K0F9Z2</accession>
<feature type="region of interest" description="Domain A (catalytic)" evidence="8">
    <location>
        <begin position="1"/>
        <end position="238"/>
    </location>
</feature>
<organism evidence="9 10">
    <name type="scientific">Strongyloides venezuelensis</name>
    <name type="common">Threadworm</name>
    <dbReference type="NCBI Taxonomy" id="75913"/>
    <lineage>
        <taxon>Eukaryota</taxon>
        <taxon>Metazoa</taxon>
        <taxon>Ecdysozoa</taxon>
        <taxon>Nematoda</taxon>
        <taxon>Chromadorea</taxon>
        <taxon>Rhabditida</taxon>
        <taxon>Tylenchina</taxon>
        <taxon>Panagrolaimomorpha</taxon>
        <taxon>Strongyloidoidea</taxon>
        <taxon>Strongyloididae</taxon>
        <taxon>Strongyloides</taxon>
    </lineage>
</organism>
<keyword evidence="8" id="KW-0963">Cytoplasm</keyword>
<dbReference type="STRING" id="75913.A0A0K0F9Z2"/>
<evidence type="ECO:0000256" key="2">
    <source>
        <dbReference type="ARBA" id="ARBA00002752"/>
    </source>
</evidence>
<evidence type="ECO:0000256" key="1">
    <source>
        <dbReference type="ARBA" id="ARBA00001954"/>
    </source>
</evidence>
<keyword evidence="7 8" id="KW-0408">Iron</keyword>
<comment type="caution">
    <text evidence="8">Lacks conserved residue(s) required for the propagation of feature annotation.</text>
</comment>
<comment type="cofactor">
    <cofactor evidence="1 8">
        <name>Fe(2+)</name>
        <dbReference type="ChEBI" id="CHEBI:29033"/>
    </cofactor>
</comment>
<keyword evidence="6 8" id="KW-0560">Oxidoreductase</keyword>
<dbReference type="UniPathway" id="UPA00253">
    <property type="reaction ID" value="UER00330"/>
</dbReference>
<reference evidence="9" key="1">
    <citation type="submission" date="2014-07" db="EMBL/GenBank/DDBJ databases">
        <authorList>
            <person name="Martin A.A"/>
            <person name="De Silva N."/>
        </authorList>
    </citation>
    <scope>NUCLEOTIDE SEQUENCE</scope>
</reference>
<dbReference type="HAMAP" id="MF_00825">
    <property type="entry name" value="3_HAO"/>
    <property type="match status" value="1"/>
</dbReference>
<evidence type="ECO:0000256" key="4">
    <source>
        <dbReference type="ARBA" id="ARBA00022723"/>
    </source>
</evidence>
<comment type="catalytic activity">
    <reaction evidence="8">
        <text>3-hydroxyanthranilate + O2 = (2Z,4Z)-2-amino-3-carboxymuconate 6-semialdehyde</text>
        <dbReference type="Rhea" id="RHEA:17953"/>
        <dbReference type="ChEBI" id="CHEBI:15379"/>
        <dbReference type="ChEBI" id="CHEBI:36559"/>
        <dbReference type="ChEBI" id="CHEBI:77612"/>
        <dbReference type="EC" id="1.13.11.6"/>
    </reaction>
</comment>
<dbReference type="PANTHER" id="PTHR15497:SF1">
    <property type="entry name" value="3-HYDROXYANTHRANILATE 3,4-DIOXYGENASE"/>
    <property type="match status" value="1"/>
</dbReference>
<evidence type="ECO:0000256" key="6">
    <source>
        <dbReference type="ARBA" id="ARBA00023002"/>
    </source>
</evidence>
<dbReference type="NCBIfam" id="TIGR03037">
    <property type="entry name" value="anthran_nbaC"/>
    <property type="match status" value="1"/>
</dbReference>
<keyword evidence="3 8" id="KW-0662">Pyridine nucleotide biosynthesis</keyword>
<feature type="binding site" evidence="8">
    <location>
        <position position="54"/>
    </location>
    <ligand>
        <name>substrate</name>
    </ligand>
</feature>
<feature type="binding site" evidence="8">
    <location>
        <position position="106"/>
    </location>
    <ligand>
        <name>substrate</name>
    </ligand>
</feature>
<evidence type="ECO:0000313" key="10">
    <source>
        <dbReference type="WBParaSite" id="SVE_0564400.1"/>
    </source>
</evidence>
<comment type="pathway">
    <text evidence="8">Cofactor biosynthesis; NAD(+) biosynthesis; quinolinate from L-kynurenine: step 3/3.</text>
</comment>
<evidence type="ECO:0000256" key="8">
    <source>
        <dbReference type="HAMAP-Rule" id="MF_03019"/>
    </source>
</evidence>
<feature type="binding site" evidence="8">
    <location>
        <position position="92"/>
    </location>
    <ligand>
        <name>Fe cation</name>
        <dbReference type="ChEBI" id="CHEBI:24875"/>
        <note>catalytic</note>
    </ligand>
</feature>
<dbReference type="WBParaSite" id="SVE_0564400.1">
    <property type="protein sequence ID" value="SVE_0564400.1"/>
    <property type="gene ID" value="SVE_0564400"/>
</dbReference>
<dbReference type="InterPro" id="IPR010329">
    <property type="entry name" value="3hydroanth_dOase"/>
</dbReference>
<dbReference type="PANTHER" id="PTHR15497">
    <property type="entry name" value="3-HYDROXYANTHRANILATE 3,4-DIOXYGENASE"/>
    <property type="match status" value="1"/>
</dbReference>
<evidence type="ECO:0000256" key="3">
    <source>
        <dbReference type="ARBA" id="ARBA00022642"/>
    </source>
</evidence>
<feature type="binding site" evidence="8">
    <location>
        <position position="48"/>
    </location>
    <ligand>
        <name>Fe cation</name>
        <dbReference type="ChEBI" id="CHEBI:24875"/>
        <note>catalytic</note>
    </ligand>
</feature>
<proteinExistence type="inferred from homology"/>
<feature type="region of interest" description="Domain B" evidence="8">
    <location>
        <begin position="238"/>
        <end position="277"/>
    </location>
</feature>
<dbReference type="InterPro" id="IPR014710">
    <property type="entry name" value="RmlC-like_jellyroll"/>
</dbReference>
<name>A0A0K0F9Z2_STRVS</name>
<protein>
    <recommendedName>
        <fullName evidence="8">3-hydroxyanthranilate 3,4-dioxygenase</fullName>
        <ecNumber evidence="8">1.13.11.6</ecNumber>
    </recommendedName>
    <alternativeName>
        <fullName evidence="8">3-hydroxyanthranilate oxygenase</fullName>
        <shortName evidence="8">3-HAO</shortName>
    </alternativeName>
    <alternativeName>
        <fullName evidence="8">3-hydroxyanthranilic acid dioxygenase</fullName>
        <shortName evidence="8">HAD</shortName>
    </alternativeName>
</protein>
<dbReference type="GO" id="GO:0000334">
    <property type="term" value="F:3-hydroxyanthranilate 3,4-dioxygenase activity"/>
    <property type="evidence" value="ECO:0007669"/>
    <property type="project" value="UniProtKB-UniRule"/>
</dbReference>
<keyword evidence="9" id="KW-1185">Reference proteome</keyword>
<keyword evidence="5 8" id="KW-0223">Dioxygenase</keyword>
<dbReference type="GO" id="GO:0034354">
    <property type="term" value="P:'de novo' NAD+ biosynthetic process from L-tryptophan"/>
    <property type="evidence" value="ECO:0007669"/>
    <property type="project" value="UniProtKB-UniRule"/>
</dbReference>
<evidence type="ECO:0000256" key="7">
    <source>
        <dbReference type="ARBA" id="ARBA00023004"/>
    </source>
</evidence>
<dbReference type="Proteomes" id="UP000035680">
    <property type="component" value="Unassembled WGS sequence"/>
</dbReference>
<dbReference type="SUPFAM" id="SSF51182">
    <property type="entry name" value="RmlC-like cupins"/>
    <property type="match status" value="1"/>
</dbReference>
<comment type="function">
    <text evidence="2 8">Catalyzes the oxidative ring opening of 3-hydroxyanthranilate to 2-amino-3-carboxymuconate semialdehyde, which spontaneously cyclizes to quinolinate.</text>
</comment>
<dbReference type="GO" id="GO:0008198">
    <property type="term" value="F:ferrous iron binding"/>
    <property type="evidence" value="ECO:0007669"/>
    <property type="project" value="UniProtKB-UniRule"/>
</dbReference>
<dbReference type="GO" id="GO:0043420">
    <property type="term" value="P:anthranilate metabolic process"/>
    <property type="evidence" value="ECO:0007669"/>
    <property type="project" value="UniProtKB-UniRule"/>
</dbReference>
<sequence>MIISYANVEEWCAENKKDFHPPVCNKCMFDKQLKVFFVGGPNQRKDYHLEEGEEFFYQLKGDMLLKLIIHGKPYDLIIPEGYIFMLPGRMEHSPQRFENTLGLVIERERSKEEFDCVRYFTTENCNTILFERWFHLNDVVKDLPPLIKEFMESDEKKNMEIGAKSFICKPKYDPFPQDIEEPKNIFQLIRKHENELENGKEIIVYGEPMYKSIVKLYGNGSHTIKCNLQKELLIYILCGNVIIGNNKYQTNDVIRITNEASTTLDLTKSSVALALIM</sequence>
<feature type="binding site" evidence="8">
    <location>
        <position position="44"/>
    </location>
    <ligand>
        <name>O2</name>
        <dbReference type="ChEBI" id="CHEBI:15379"/>
    </ligand>
</feature>
<dbReference type="GO" id="GO:0005737">
    <property type="term" value="C:cytoplasm"/>
    <property type="evidence" value="ECO:0007669"/>
    <property type="project" value="UniProtKB-SubCell"/>
</dbReference>
<dbReference type="EC" id="1.13.11.6" evidence="8"/>
<dbReference type="Pfam" id="PF06052">
    <property type="entry name" value="3-HAO"/>
    <property type="match status" value="1"/>
</dbReference>
<comment type="subcellular location">
    <subcellularLocation>
        <location evidence="8">Cytoplasm</location>
    </subcellularLocation>
</comment>
<dbReference type="Gene3D" id="2.60.120.10">
    <property type="entry name" value="Jelly Rolls"/>
    <property type="match status" value="1"/>
</dbReference>
<evidence type="ECO:0000256" key="5">
    <source>
        <dbReference type="ARBA" id="ARBA00022964"/>
    </source>
</evidence>
<comment type="similarity">
    <text evidence="8">Belongs to the 3-HAO family.</text>
</comment>
<dbReference type="AlphaFoldDB" id="A0A0K0F9Z2"/>
<dbReference type="GO" id="GO:0019805">
    <property type="term" value="P:quinolinate biosynthetic process"/>
    <property type="evidence" value="ECO:0007669"/>
    <property type="project" value="UniProtKB-UniRule"/>
</dbReference>
<dbReference type="CDD" id="cd06123">
    <property type="entry name" value="cupin_HAO"/>
    <property type="match status" value="1"/>
</dbReference>
<keyword evidence="4 8" id="KW-0479">Metal-binding</keyword>
<evidence type="ECO:0000313" key="9">
    <source>
        <dbReference type="Proteomes" id="UP000035680"/>
    </source>
</evidence>
<feature type="binding site" evidence="8">
    <location>
        <position position="96"/>
    </location>
    <ligand>
        <name>substrate</name>
    </ligand>
</feature>
<feature type="binding site" evidence="8">
    <location>
        <position position="54"/>
    </location>
    <ligand>
        <name>Fe cation</name>
        <dbReference type="ChEBI" id="CHEBI:24875"/>
        <note>catalytic</note>
    </ligand>
</feature>
<dbReference type="InterPro" id="IPR011051">
    <property type="entry name" value="RmlC_Cupin_sf"/>
</dbReference>